<dbReference type="PANTHER" id="PTHR34825">
    <property type="entry name" value="CONSERVED PROTEIN, WITH A WEAK D-GALACTARATE DEHYDRATASE/ALTRONATE HYDROLASE DOMAIN"/>
    <property type="match status" value="1"/>
</dbReference>
<dbReference type="EMBL" id="DVOT01000099">
    <property type="protein sequence ID" value="HIV27401.1"/>
    <property type="molecule type" value="Genomic_DNA"/>
</dbReference>
<reference evidence="2" key="1">
    <citation type="submission" date="2020-10" db="EMBL/GenBank/DDBJ databases">
        <authorList>
            <person name="Gilroy R."/>
        </authorList>
    </citation>
    <scope>NUCLEOTIDE SEQUENCE</scope>
    <source>
        <strain evidence="2">CHK183-6373</strain>
    </source>
</reference>
<evidence type="ECO:0000313" key="2">
    <source>
        <dbReference type="EMBL" id="HIV27401.1"/>
    </source>
</evidence>
<evidence type="ECO:0000259" key="1">
    <source>
        <dbReference type="Pfam" id="PF09820"/>
    </source>
</evidence>
<dbReference type="Proteomes" id="UP000886884">
    <property type="component" value="Unassembled WGS sequence"/>
</dbReference>
<name>A0A9D1TC90_9FIRM</name>
<comment type="caution">
    <text evidence="2">The sequence shown here is derived from an EMBL/GenBank/DDBJ whole genome shotgun (WGS) entry which is preliminary data.</text>
</comment>
<feature type="non-terminal residue" evidence="2">
    <location>
        <position position="73"/>
    </location>
</feature>
<reference evidence="2" key="2">
    <citation type="journal article" date="2021" name="PeerJ">
        <title>Extensive microbial diversity within the chicken gut microbiome revealed by metagenomics and culture.</title>
        <authorList>
            <person name="Gilroy R."/>
            <person name="Ravi A."/>
            <person name="Getino M."/>
            <person name="Pursley I."/>
            <person name="Horton D.L."/>
            <person name="Alikhan N.F."/>
            <person name="Baker D."/>
            <person name="Gharbi K."/>
            <person name="Hall N."/>
            <person name="Watson M."/>
            <person name="Adriaenssens E.M."/>
            <person name="Foster-Nyarko E."/>
            <person name="Jarju S."/>
            <person name="Secka A."/>
            <person name="Antonio M."/>
            <person name="Oren A."/>
            <person name="Chaudhuri R.R."/>
            <person name="La Ragione R."/>
            <person name="Hildebrand F."/>
            <person name="Pallen M.J."/>
        </authorList>
    </citation>
    <scope>NUCLEOTIDE SEQUENCE</scope>
    <source>
        <strain evidence="2">CHK183-6373</strain>
    </source>
</reference>
<dbReference type="Pfam" id="PF09820">
    <property type="entry name" value="AAA-ATPase_like"/>
    <property type="match status" value="1"/>
</dbReference>
<feature type="domain" description="AAA-ATPase-like" evidence="1">
    <location>
        <begin position="7"/>
        <end position="72"/>
    </location>
</feature>
<proteinExistence type="predicted"/>
<organism evidence="2 3">
    <name type="scientific">Candidatus Ornithocaccomicrobium faecavium</name>
    <dbReference type="NCBI Taxonomy" id="2840890"/>
    <lineage>
        <taxon>Bacteria</taxon>
        <taxon>Bacillati</taxon>
        <taxon>Bacillota</taxon>
        <taxon>Clostridia</taxon>
        <taxon>Candidatus Ornithocaccomicrobium</taxon>
    </lineage>
</organism>
<dbReference type="AlphaFoldDB" id="A0A9D1TC90"/>
<evidence type="ECO:0000313" key="3">
    <source>
        <dbReference type="Proteomes" id="UP000886884"/>
    </source>
</evidence>
<protein>
    <submittedName>
        <fullName evidence="2">AAA family ATPase</fullName>
    </submittedName>
</protein>
<accession>A0A9D1TC90</accession>
<dbReference type="PANTHER" id="PTHR34825:SF1">
    <property type="entry name" value="AAA-ATPASE-LIKE DOMAIN-CONTAINING PROTEIN"/>
    <property type="match status" value="1"/>
</dbReference>
<gene>
    <name evidence="2" type="ORF">IAA64_05500</name>
</gene>
<sequence length="73" mass="8607">MERLKLPVGIESFEEIRREGFYYIDKTGLIRDLLNNWGKVNLFTRPRRFGKTLNMSMLKSFFEVGADKTLFDG</sequence>
<dbReference type="InterPro" id="IPR018631">
    <property type="entry name" value="AAA-ATPase-like_dom"/>
</dbReference>